<sequence length="138" mass="15587">MNDGRRLRLREQGTTKGPVRAQRKARNRLGSVSCSNEESTEGEDDSVGCAKKISGVNNRNRADRSKDSDSKDRGLRAGTRRSNRNSGIPPTTGEEDVIDGFMILSFMTFQELEYGFLSFYSTFRKPLWTFLFAYGFLV</sequence>
<organism evidence="2 3">
    <name type="scientific">Trichonephila inaurata madagascariensis</name>
    <dbReference type="NCBI Taxonomy" id="2747483"/>
    <lineage>
        <taxon>Eukaryota</taxon>
        <taxon>Metazoa</taxon>
        <taxon>Ecdysozoa</taxon>
        <taxon>Arthropoda</taxon>
        <taxon>Chelicerata</taxon>
        <taxon>Arachnida</taxon>
        <taxon>Araneae</taxon>
        <taxon>Araneomorphae</taxon>
        <taxon>Entelegynae</taxon>
        <taxon>Araneoidea</taxon>
        <taxon>Nephilidae</taxon>
        <taxon>Trichonephila</taxon>
        <taxon>Trichonephila inaurata</taxon>
    </lineage>
</organism>
<feature type="compositionally biased region" description="Basic and acidic residues" evidence="1">
    <location>
        <begin position="1"/>
        <end position="13"/>
    </location>
</feature>
<evidence type="ECO:0000313" key="3">
    <source>
        <dbReference type="Proteomes" id="UP000886998"/>
    </source>
</evidence>
<dbReference type="OrthoDB" id="6431371at2759"/>
<name>A0A8X7CRQ9_9ARAC</name>
<feature type="region of interest" description="Disordered" evidence="1">
    <location>
        <begin position="1"/>
        <end position="94"/>
    </location>
</feature>
<gene>
    <name evidence="2" type="primary">AVEN_72138_1</name>
    <name evidence="2" type="ORF">TNIN_444881</name>
</gene>
<accession>A0A8X7CRQ9</accession>
<protein>
    <submittedName>
        <fullName evidence="2">Uncharacterized protein</fullName>
    </submittedName>
</protein>
<evidence type="ECO:0000313" key="2">
    <source>
        <dbReference type="EMBL" id="GFY78381.1"/>
    </source>
</evidence>
<dbReference type="AlphaFoldDB" id="A0A8X7CRQ9"/>
<keyword evidence="3" id="KW-1185">Reference proteome</keyword>
<evidence type="ECO:0000256" key="1">
    <source>
        <dbReference type="SAM" id="MobiDB-lite"/>
    </source>
</evidence>
<dbReference type="EMBL" id="BMAV01022970">
    <property type="protein sequence ID" value="GFY78381.1"/>
    <property type="molecule type" value="Genomic_DNA"/>
</dbReference>
<feature type="compositionally biased region" description="Basic and acidic residues" evidence="1">
    <location>
        <begin position="60"/>
        <end position="75"/>
    </location>
</feature>
<comment type="caution">
    <text evidence="2">The sequence shown here is derived from an EMBL/GenBank/DDBJ whole genome shotgun (WGS) entry which is preliminary data.</text>
</comment>
<reference evidence="2" key="1">
    <citation type="submission" date="2020-08" db="EMBL/GenBank/DDBJ databases">
        <title>Multicomponent nature underlies the extraordinary mechanical properties of spider dragline silk.</title>
        <authorList>
            <person name="Kono N."/>
            <person name="Nakamura H."/>
            <person name="Mori M."/>
            <person name="Yoshida Y."/>
            <person name="Ohtoshi R."/>
            <person name="Malay A.D."/>
            <person name="Moran D.A.P."/>
            <person name="Tomita M."/>
            <person name="Numata K."/>
            <person name="Arakawa K."/>
        </authorList>
    </citation>
    <scope>NUCLEOTIDE SEQUENCE</scope>
</reference>
<dbReference type="Proteomes" id="UP000886998">
    <property type="component" value="Unassembled WGS sequence"/>
</dbReference>
<proteinExistence type="predicted"/>